<reference evidence="4 5" key="1">
    <citation type="submission" date="2021-06" db="EMBL/GenBank/DDBJ databases">
        <title>Halomicroarcula sp. a new haloarchaeum isolated from saline soil.</title>
        <authorList>
            <person name="Duran-Viseras A."/>
            <person name="Sanchez-Porro C."/>
            <person name="Ventosa A."/>
        </authorList>
    </citation>
    <scope>NUCLEOTIDE SEQUENCE [LARGE SCALE GENOMIC DNA]</scope>
    <source>
        <strain evidence="4 5">F13</strain>
    </source>
</reference>
<gene>
    <name evidence="4" type="ORF">EGH21_19395</name>
</gene>
<dbReference type="InterPro" id="IPR044068">
    <property type="entry name" value="CB"/>
</dbReference>
<dbReference type="InterPro" id="IPR010998">
    <property type="entry name" value="Integrase_recombinase_N"/>
</dbReference>
<dbReference type="AlphaFoldDB" id="A0AAW4PX15"/>
<sequence>MDLDDRLSEYEAILKYFDEKESSLSDDVLELNQRVLRFFFIEAFPDLSPKETTTEHVRDFLSQLDERDLKHSSKRRYLEVLSAFFSYSLRDEDIGAISFNPPGIVLKTYPRKPESEQ</sequence>
<keyword evidence="1 2" id="KW-0238">DNA-binding</keyword>
<comment type="caution">
    <text evidence="4">The sequence shown here is derived from an EMBL/GenBank/DDBJ whole genome shotgun (WGS) entry which is preliminary data.</text>
</comment>
<dbReference type="RefSeq" id="WP_220620061.1">
    <property type="nucleotide sequence ID" value="NZ_RKLR01000011.1"/>
</dbReference>
<protein>
    <submittedName>
        <fullName evidence="4">Phage integrase N-terminal SAM-like domain-containing protein</fullName>
    </submittedName>
</protein>
<accession>A0AAW4PX15</accession>
<evidence type="ECO:0000259" key="3">
    <source>
        <dbReference type="PROSITE" id="PS51900"/>
    </source>
</evidence>
<dbReference type="Gene3D" id="1.10.150.130">
    <property type="match status" value="1"/>
</dbReference>
<dbReference type="EMBL" id="RKLR01000011">
    <property type="protein sequence ID" value="MBX0325194.1"/>
    <property type="molecule type" value="Genomic_DNA"/>
</dbReference>
<keyword evidence="5" id="KW-1185">Reference proteome</keyword>
<evidence type="ECO:0000313" key="5">
    <source>
        <dbReference type="Proteomes" id="UP001430377"/>
    </source>
</evidence>
<dbReference type="SUPFAM" id="SSF56349">
    <property type="entry name" value="DNA breaking-rejoining enzymes"/>
    <property type="match status" value="1"/>
</dbReference>
<evidence type="ECO:0000256" key="2">
    <source>
        <dbReference type="PROSITE-ProRule" id="PRU01248"/>
    </source>
</evidence>
<dbReference type="GO" id="GO:0003677">
    <property type="term" value="F:DNA binding"/>
    <property type="evidence" value="ECO:0007669"/>
    <property type="project" value="UniProtKB-UniRule"/>
</dbReference>
<proteinExistence type="predicted"/>
<dbReference type="PROSITE" id="PS51900">
    <property type="entry name" value="CB"/>
    <property type="match status" value="1"/>
</dbReference>
<feature type="domain" description="Core-binding (CB)" evidence="3">
    <location>
        <begin position="7"/>
        <end position="89"/>
    </location>
</feature>
<evidence type="ECO:0000313" key="4">
    <source>
        <dbReference type="EMBL" id="MBX0325194.1"/>
    </source>
</evidence>
<organism evidence="4 5">
    <name type="scientific">Haloarcula rubra</name>
    <dbReference type="NCBI Taxonomy" id="2487747"/>
    <lineage>
        <taxon>Archaea</taxon>
        <taxon>Methanobacteriati</taxon>
        <taxon>Methanobacteriota</taxon>
        <taxon>Stenosarchaea group</taxon>
        <taxon>Halobacteria</taxon>
        <taxon>Halobacteriales</taxon>
        <taxon>Haloarculaceae</taxon>
        <taxon>Haloarcula</taxon>
    </lineage>
</organism>
<dbReference type="InterPro" id="IPR011010">
    <property type="entry name" value="DNA_brk_join_enz"/>
</dbReference>
<evidence type="ECO:0000256" key="1">
    <source>
        <dbReference type="ARBA" id="ARBA00023125"/>
    </source>
</evidence>
<name>A0AAW4PX15_9EURY</name>
<dbReference type="Proteomes" id="UP001430377">
    <property type="component" value="Unassembled WGS sequence"/>
</dbReference>